<dbReference type="AlphaFoldDB" id="A0A7J7S269"/>
<keyword evidence="3" id="KW-1185">Reference proteome</keyword>
<sequence>MRKGDEDYGKPPRSSSNHRRLTEQQPLLGVRPAAKRCVYLSFEEGVCVEVRKEIKKKELRKIYLDPSPGSETTYYGLRISMCKKLEWDLQSRTPLQSSLMATGKPTVVQVRRTLCFRILVTPVS</sequence>
<evidence type="ECO:0000313" key="3">
    <source>
        <dbReference type="Proteomes" id="UP000527355"/>
    </source>
</evidence>
<feature type="region of interest" description="Disordered" evidence="1">
    <location>
        <begin position="1"/>
        <end position="27"/>
    </location>
</feature>
<accession>A0A7J7S269</accession>
<comment type="caution">
    <text evidence="2">The sequence shown here is derived from an EMBL/GenBank/DDBJ whole genome shotgun (WGS) entry which is preliminary data.</text>
</comment>
<proteinExistence type="predicted"/>
<organism evidence="2 3">
    <name type="scientific">Myotis myotis</name>
    <name type="common">Greater mouse-eared bat</name>
    <name type="synonym">Vespertilio myotis</name>
    <dbReference type="NCBI Taxonomy" id="51298"/>
    <lineage>
        <taxon>Eukaryota</taxon>
        <taxon>Metazoa</taxon>
        <taxon>Chordata</taxon>
        <taxon>Craniata</taxon>
        <taxon>Vertebrata</taxon>
        <taxon>Euteleostomi</taxon>
        <taxon>Mammalia</taxon>
        <taxon>Eutheria</taxon>
        <taxon>Laurasiatheria</taxon>
        <taxon>Chiroptera</taxon>
        <taxon>Yangochiroptera</taxon>
        <taxon>Vespertilionidae</taxon>
        <taxon>Myotis</taxon>
    </lineage>
</organism>
<dbReference type="EMBL" id="JABWUV010000020">
    <property type="protein sequence ID" value="KAF6282469.1"/>
    <property type="molecule type" value="Genomic_DNA"/>
</dbReference>
<evidence type="ECO:0000256" key="1">
    <source>
        <dbReference type="SAM" id="MobiDB-lite"/>
    </source>
</evidence>
<feature type="compositionally biased region" description="Basic and acidic residues" evidence="1">
    <location>
        <begin position="1"/>
        <end position="10"/>
    </location>
</feature>
<gene>
    <name evidence="2" type="ORF">mMyoMyo1_010105</name>
</gene>
<protein>
    <submittedName>
        <fullName evidence="2">Uncharacterized protein</fullName>
    </submittedName>
</protein>
<evidence type="ECO:0000313" key="2">
    <source>
        <dbReference type="EMBL" id="KAF6282469.1"/>
    </source>
</evidence>
<name>A0A7J7S269_MYOMY</name>
<reference evidence="2 3" key="1">
    <citation type="journal article" date="2020" name="Nature">
        <title>Six reference-quality genomes reveal evolution of bat adaptations.</title>
        <authorList>
            <person name="Jebb D."/>
            <person name="Huang Z."/>
            <person name="Pippel M."/>
            <person name="Hughes G.M."/>
            <person name="Lavrichenko K."/>
            <person name="Devanna P."/>
            <person name="Winkler S."/>
            <person name="Jermiin L.S."/>
            <person name="Skirmuntt E.C."/>
            <person name="Katzourakis A."/>
            <person name="Burkitt-Gray L."/>
            <person name="Ray D.A."/>
            <person name="Sullivan K.A.M."/>
            <person name="Roscito J.G."/>
            <person name="Kirilenko B.M."/>
            <person name="Davalos L.M."/>
            <person name="Corthals A.P."/>
            <person name="Power M.L."/>
            <person name="Jones G."/>
            <person name="Ransome R.D."/>
            <person name="Dechmann D.K.N."/>
            <person name="Locatelli A.G."/>
            <person name="Puechmaille S.J."/>
            <person name="Fedrigo O."/>
            <person name="Jarvis E.D."/>
            <person name="Hiller M."/>
            <person name="Vernes S.C."/>
            <person name="Myers E.W."/>
            <person name="Teeling E.C."/>
        </authorList>
    </citation>
    <scope>NUCLEOTIDE SEQUENCE [LARGE SCALE GENOMIC DNA]</scope>
    <source>
        <strain evidence="2">MMyoMyo1</strain>
        <tissue evidence="2">Flight muscle</tissue>
    </source>
</reference>
<dbReference type="Proteomes" id="UP000527355">
    <property type="component" value="Unassembled WGS sequence"/>
</dbReference>